<dbReference type="Pfam" id="PF03625">
    <property type="entry name" value="DUF302"/>
    <property type="match status" value="1"/>
</dbReference>
<evidence type="ECO:0000313" key="2">
    <source>
        <dbReference type="EMBL" id="MBB5631731.1"/>
    </source>
</evidence>
<feature type="domain" description="DUF302" evidence="1">
    <location>
        <begin position="92"/>
        <end position="135"/>
    </location>
</feature>
<proteinExistence type="predicted"/>
<accession>A0A7W9DUG1</accession>
<comment type="caution">
    <text evidence="2">The sequence shown here is derived from an EMBL/GenBank/DDBJ whole genome shotgun (WGS) entry which is preliminary data.</text>
</comment>
<dbReference type="AlphaFoldDB" id="A0A7W9DUG1"/>
<dbReference type="Proteomes" id="UP000588112">
    <property type="component" value="Unassembled WGS sequence"/>
</dbReference>
<dbReference type="EMBL" id="JACHBR010000004">
    <property type="protein sequence ID" value="MBB5631731.1"/>
    <property type="molecule type" value="Genomic_DNA"/>
</dbReference>
<protein>
    <recommendedName>
        <fullName evidence="1">DUF302 domain-containing protein</fullName>
    </recommendedName>
</protein>
<dbReference type="InterPro" id="IPR035923">
    <property type="entry name" value="TT1751-like_sf"/>
</dbReference>
<dbReference type="RefSeq" id="WP_184618220.1">
    <property type="nucleotide sequence ID" value="NZ_BOOS01000005.1"/>
</dbReference>
<keyword evidence="3" id="KW-1185">Reference proteome</keyword>
<name>A0A7W9DUG1_9ACTN</name>
<evidence type="ECO:0000259" key="1">
    <source>
        <dbReference type="Pfam" id="PF03625"/>
    </source>
</evidence>
<reference evidence="2 3" key="1">
    <citation type="submission" date="2020-08" db="EMBL/GenBank/DDBJ databases">
        <title>Sequencing the genomes of 1000 actinobacteria strains.</title>
        <authorList>
            <person name="Klenk H.-P."/>
        </authorList>
    </citation>
    <scope>NUCLEOTIDE SEQUENCE [LARGE SCALE GENOMIC DNA]</scope>
    <source>
        <strain evidence="2 3">DSM 45790</strain>
    </source>
</reference>
<organism evidence="2 3">
    <name type="scientific">Sphaerisporangium krabiense</name>
    <dbReference type="NCBI Taxonomy" id="763782"/>
    <lineage>
        <taxon>Bacteria</taxon>
        <taxon>Bacillati</taxon>
        <taxon>Actinomycetota</taxon>
        <taxon>Actinomycetes</taxon>
        <taxon>Streptosporangiales</taxon>
        <taxon>Streptosporangiaceae</taxon>
        <taxon>Sphaerisporangium</taxon>
    </lineage>
</organism>
<dbReference type="Gene3D" id="3.30.310.70">
    <property type="entry name" value="TT1751-like domain"/>
    <property type="match status" value="1"/>
</dbReference>
<evidence type="ECO:0000313" key="3">
    <source>
        <dbReference type="Proteomes" id="UP000588112"/>
    </source>
</evidence>
<dbReference type="SUPFAM" id="SSF103247">
    <property type="entry name" value="TT1751-like"/>
    <property type="match status" value="1"/>
</dbReference>
<gene>
    <name evidence="2" type="ORF">BJ981_007517</name>
</gene>
<sequence>MERERIAAVSRPVTRYEIEVGQDFDEFLDRYERAVPPYPAEEFGRLVERGAEWEEVRELAGRVAPHHFMIYWKYDAGPMMGLAGDYFRCSEYLMGNHVIAERMFRHNPAILLYAPLRTAVTEGADGMTRFCFDRPADGFGSFGDDAITAVGAELDHKLALLLRHLSVPVPAALGATAW</sequence>
<dbReference type="InterPro" id="IPR005180">
    <property type="entry name" value="DUF302"/>
</dbReference>